<accession>A0A077M1B0</accession>
<evidence type="ECO:0000313" key="2">
    <source>
        <dbReference type="Proteomes" id="UP000035721"/>
    </source>
</evidence>
<dbReference type="Proteomes" id="UP000035721">
    <property type="component" value="Unassembled WGS sequence"/>
</dbReference>
<dbReference type="EMBL" id="CAJB01000381">
    <property type="protein sequence ID" value="CCH79616.1"/>
    <property type="molecule type" value="Genomic_DNA"/>
</dbReference>
<dbReference type="OrthoDB" id="9763101at2"/>
<protein>
    <recommendedName>
        <fullName evidence="3">Xylose isomerase-like TIM barrel domain-containing protein</fullName>
    </recommendedName>
</protein>
<reference evidence="1 2" key="1">
    <citation type="journal article" date="2013" name="ISME J.">
        <title>A metabolic model for members of the genus Tetrasphaera involved in enhanced biological phosphorus removal.</title>
        <authorList>
            <person name="Kristiansen R."/>
            <person name="Nguyen H.T.T."/>
            <person name="Saunders A.M."/>
            <person name="Nielsen J.L."/>
            <person name="Wimmer R."/>
            <person name="Le V.Q."/>
            <person name="McIlroy S.J."/>
            <person name="Petrovski S."/>
            <person name="Seviour R.J."/>
            <person name="Calteau A."/>
            <person name="Nielsen K.L."/>
            <person name="Nielsen P.H."/>
        </authorList>
    </citation>
    <scope>NUCLEOTIDE SEQUENCE [LARGE SCALE GENOMIC DNA]</scope>
    <source>
        <strain evidence="1 2">T1-X7</strain>
    </source>
</reference>
<dbReference type="AlphaFoldDB" id="A0A077M1B0"/>
<dbReference type="InterPro" id="IPR007801">
    <property type="entry name" value="MbnB/TglH/ChrH"/>
</dbReference>
<evidence type="ECO:0000313" key="1">
    <source>
        <dbReference type="EMBL" id="CCH79616.1"/>
    </source>
</evidence>
<dbReference type="Gene3D" id="3.20.20.150">
    <property type="entry name" value="Divalent-metal-dependent TIM barrel enzymes"/>
    <property type="match status" value="1"/>
</dbReference>
<gene>
    <name evidence="1" type="ORF">BN12_50043</name>
</gene>
<dbReference type="Pfam" id="PF05114">
    <property type="entry name" value="MbnB_TglH_ChrH"/>
    <property type="match status" value="1"/>
</dbReference>
<keyword evidence="2" id="KW-1185">Reference proteome</keyword>
<dbReference type="RefSeq" id="WP_083454329.1">
    <property type="nucleotide sequence ID" value="NZ_HF570958.1"/>
</dbReference>
<sequence length="299" mass="32479">MTSPSSTHPSPGPALGVSWEGRPVALLEAVADHVDVVEVVPDCLVGPDGNIATERLRELDRFAPRLDVTYHGIGLSIGSVEGWNEAYLGHLETLLAWRRPLWHSEHLGFTEVDGSFLGAMPCLPPTLEALDLVVERVLTLQERYGLEFMLEHVASPLDRPGDMSLATFLNTIASETGSRMLLDLHNLECDADNGLLDLDVFFDELDWAAVGEIHVAGGVWQDGWHLDVHAGTVAESTGQLLRLALAEAENVGLVVYEVLASAVPRLGVDGVVAEVDRLRGVIDEAFLDRTARPECGSRR</sequence>
<dbReference type="PANTHER" id="PTHR42194:SF1">
    <property type="entry name" value="UPF0276 PROTEIN HI_1600"/>
    <property type="match status" value="1"/>
</dbReference>
<dbReference type="STRING" id="1194083.BN12_50043"/>
<evidence type="ECO:0008006" key="3">
    <source>
        <dbReference type="Google" id="ProtNLM"/>
    </source>
</evidence>
<name>A0A077M1B0_9MICO</name>
<comment type="caution">
    <text evidence="1">The sequence shown here is derived from an EMBL/GenBank/DDBJ whole genome shotgun (WGS) entry which is preliminary data.</text>
</comment>
<dbReference type="PANTHER" id="PTHR42194">
    <property type="entry name" value="UPF0276 PROTEIN HI_1600"/>
    <property type="match status" value="1"/>
</dbReference>
<organism evidence="1 2">
    <name type="scientific">Nostocoides japonicum T1-X7</name>
    <dbReference type="NCBI Taxonomy" id="1194083"/>
    <lineage>
        <taxon>Bacteria</taxon>
        <taxon>Bacillati</taxon>
        <taxon>Actinomycetota</taxon>
        <taxon>Actinomycetes</taxon>
        <taxon>Micrococcales</taxon>
        <taxon>Intrasporangiaceae</taxon>
        <taxon>Nostocoides</taxon>
    </lineage>
</organism>
<proteinExistence type="predicted"/>